<gene>
    <name evidence="2" type="ORF">AArcSt11_08810</name>
</gene>
<keyword evidence="3" id="KW-1185">Reference proteome</keyword>
<protein>
    <submittedName>
        <fullName evidence="2">Uncharacterized protein</fullName>
    </submittedName>
</protein>
<dbReference type="EMBL" id="JAKRVY010000004">
    <property type="protein sequence ID" value="MCL9813751.1"/>
    <property type="molecule type" value="Genomic_DNA"/>
</dbReference>
<evidence type="ECO:0000256" key="1">
    <source>
        <dbReference type="SAM" id="MobiDB-lite"/>
    </source>
</evidence>
<dbReference type="PROSITE" id="PS51318">
    <property type="entry name" value="TAT"/>
    <property type="match status" value="1"/>
</dbReference>
<organism evidence="2 3">
    <name type="scientific">Natranaeroarchaeum aerophilus</name>
    <dbReference type="NCBI Taxonomy" id="2917711"/>
    <lineage>
        <taxon>Archaea</taxon>
        <taxon>Methanobacteriati</taxon>
        <taxon>Methanobacteriota</taxon>
        <taxon>Stenosarchaea group</taxon>
        <taxon>Halobacteria</taxon>
        <taxon>Halobacteriales</taxon>
        <taxon>Natronoarchaeaceae</taxon>
        <taxon>Natranaeroarchaeum</taxon>
    </lineage>
</organism>
<accession>A0AAE3FRC7</accession>
<feature type="region of interest" description="Disordered" evidence="1">
    <location>
        <begin position="34"/>
        <end position="74"/>
    </location>
</feature>
<dbReference type="PANTHER" id="PTHR42754">
    <property type="entry name" value="ENDOGLUCANASE"/>
    <property type="match status" value="1"/>
</dbReference>
<dbReference type="RefSeq" id="WP_250596389.1">
    <property type="nucleotide sequence ID" value="NZ_JAKRVY010000004.1"/>
</dbReference>
<dbReference type="PANTHER" id="PTHR42754:SF1">
    <property type="entry name" value="LIPOPROTEIN"/>
    <property type="match status" value="1"/>
</dbReference>
<dbReference type="SUPFAM" id="SSF50998">
    <property type="entry name" value="Quinoprotein alcohol dehydrogenase-like"/>
    <property type="match status" value="1"/>
</dbReference>
<reference evidence="2 3" key="1">
    <citation type="journal article" date="2022" name="Syst. Appl. Microbiol.">
        <title>Natronocalculus amylovorans gen. nov., sp. nov., and Natranaeroarchaeum aerophilus sp. nov., dominant culturable amylolytic natronoarchaea from hypersaline soda lakes in southwestern Siberia.</title>
        <authorList>
            <person name="Sorokin D.Y."/>
            <person name="Elcheninov A.G."/>
            <person name="Khizhniak T.V."/>
            <person name="Koenen M."/>
            <person name="Bale N.J."/>
            <person name="Damste J.S.S."/>
            <person name="Kublanov I.V."/>
        </authorList>
    </citation>
    <scope>NUCLEOTIDE SEQUENCE [LARGE SCALE GENOMIC DNA]</scope>
    <source>
        <strain evidence="2 3">AArc-St1-1</strain>
    </source>
</reference>
<sequence length="467" mass="50360">MANGEAGSPGPNRRQLLGLLGAGSLTALSAAIVATSSALDDDEPDDDEENGEEPPEDDDETGGDESPDLFSVDWDGIYGDGSTGSFIAANLGDSGLELGGVQLDEDDAGVGWLVDGADPDSETTPRTYVSELNRSRRDLDEGYAIHDSIELVLPVDDGRLLVGWTHDISPDSKTAWVKRVDGEGSVEWDAEYPRPEINSFRDVFLDGVATADGGAVLAGVTLGSEFVDTRHGDGWLAKIAADGELEWEQTYNTADTTHTDWTEDDRHDRFTTIQRVEEGYLLAGTTTLGEDSSVAPSEPWILAVDDDGEERWEVYDDREIDDDSDHRDRVIEDIATNGDGVLAAGTVGSYEYARSFRTNTLTGGGWLGYVEDGSLDWEQRINGTSIRTIDYVGDGYYALGGRRDDSAWLGVIDSDGEIVEEKRLHEADGEVLVTTYEEGELVVAGRRFDGAIPVGFAAGVSVDIPDD</sequence>
<name>A0AAE3FRC7_9EURY</name>
<evidence type="ECO:0000313" key="3">
    <source>
        <dbReference type="Proteomes" id="UP001202674"/>
    </source>
</evidence>
<comment type="caution">
    <text evidence="2">The sequence shown here is derived from an EMBL/GenBank/DDBJ whole genome shotgun (WGS) entry which is preliminary data.</text>
</comment>
<proteinExistence type="predicted"/>
<dbReference type="InterPro" id="IPR011047">
    <property type="entry name" value="Quinoprotein_ADH-like_sf"/>
</dbReference>
<evidence type="ECO:0000313" key="2">
    <source>
        <dbReference type="EMBL" id="MCL9813751.1"/>
    </source>
</evidence>
<feature type="compositionally biased region" description="Acidic residues" evidence="1">
    <location>
        <begin position="39"/>
        <end position="67"/>
    </location>
</feature>
<dbReference type="InterPro" id="IPR006311">
    <property type="entry name" value="TAT_signal"/>
</dbReference>
<dbReference type="Proteomes" id="UP001202674">
    <property type="component" value="Unassembled WGS sequence"/>
</dbReference>
<dbReference type="AlphaFoldDB" id="A0AAE3FRC7"/>